<dbReference type="PANTHER" id="PTHR46205">
    <property type="entry name" value="LOQUACIOUS, ISOFORM B"/>
    <property type="match status" value="1"/>
</dbReference>
<dbReference type="Proteomes" id="UP000261660">
    <property type="component" value="Unplaced"/>
</dbReference>
<dbReference type="PROSITE" id="PS50137">
    <property type="entry name" value="DS_RBD"/>
    <property type="match status" value="1"/>
</dbReference>
<feature type="domain" description="DRBM" evidence="3">
    <location>
        <begin position="5"/>
        <end position="73"/>
    </location>
</feature>
<dbReference type="CDD" id="cd19903">
    <property type="entry name" value="DSRM_EIF2AK2_rpt1"/>
    <property type="match status" value="1"/>
</dbReference>
<dbReference type="GO" id="GO:0070578">
    <property type="term" value="C:RISC-loading complex"/>
    <property type="evidence" value="ECO:0007669"/>
    <property type="project" value="TreeGrafter"/>
</dbReference>
<dbReference type="GO" id="GO:0003725">
    <property type="term" value="F:double-stranded RNA binding"/>
    <property type="evidence" value="ECO:0007669"/>
    <property type="project" value="InterPro"/>
</dbReference>
<dbReference type="GO" id="GO:0016442">
    <property type="term" value="C:RISC complex"/>
    <property type="evidence" value="ECO:0007669"/>
    <property type="project" value="TreeGrafter"/>
</dbReference>
<dbReference type="STRING" id="56723.ENSLBEP00000028550"/>
<organism evidence="4 5">
    <name type="scientific">Labrus bergylta</name>
    <name type="common">ballan wrasse</name>
    <dbReference type="NCBI Taxonomy" id="56723"/>
    <lineage>
        <taxon>Eukaryota</taxon>
        <taxon>Metazoa</taxon>
        <taxon>Chordata</taxon>
        <taxon>Craniata</taxon>
        <taxon>Vertebrata</taxon>
        <taxon>Euteleostomi</taxon>
        <taxon>Actinopterygii</taxon>
        <taxon>Neopterygii</taxon>
        <taxon>Teleostei</taxon>
        <taxon>Neoteleostei</taxon>
        <taxon>Acanthomorphata</taxon>
        <taxon>Eupercaria</taxon>
        <taxon>Labriformes</taxon>
        <taxon>Labridae</taxon>
        <taxon>Labrus</taxon>
    </lineage>
</organism>
<dbReference type="AlphaFoldDB" id="A0A3Q3N3Z6"/>
<evidence type="ECO:0000313" key="4">
    <source>
        <dbReference type="Ensembl" id="ENSLBEP00000028550.1"/>
    </source>
</evidence>
<dbReference type="GO" id="GO:0030422">
    <property type="term" value="P:siRNA processing"/>
    <property type="evidence" value="ECO:0007669"/>
    <property type="project" value="TreeGrafter"/>
</dbReference>
<dbReference type="InParanoid" id="A0A3Q3N3Z6"/>
<dbReference type="GeneTree" id="ENSGT00940000180148"/>
<dbReference type="Pfam" id="PF00035">
    <property type="entry name" value="dsrm"/>
    <property type="match status" value="1"/>
</dbReference>
<reference evidence="4" key="1">
    <citation type="submission" date="2025-08" db="UniProtKB">
        <authorList>
            <consortium name="Ensembl"/>
        </authorList>
    </citation>
    <scope>IDENTIFICATION</scope>
</reference>
<accession>A0A3Q3N3Z6</accession>
<dbReference type="InterPro" id="IPR014720">
    <property type="entry name" value="dsRBD_dom"/>
</dbReference>
<dbReference type="SMART" id="SM00358">
    <property type="entry name" value="DSRM"/>
    <property type="match status" value="1"/>
</dbReference>
<dbReference type="Gene3D" id="3.30.160.20">
    <property type="match status" value="1"/>
</dbReference>
<sequence length="153" mass="17413">MEAENYVAKLNEHVQKERCQLRYEDVGSVGPDHIKTFTVRAILNGKTYPDGVGKNKKEAKQNAAKNALSGVLEDQTEATEKTAEVPASPIHQSGTSTVNFISWLNEYGQRQRLQIRAVESTQVGANCHWKVYKITSYYFNIILYFVYSNIYIF</sequence>
<dbReference type="InterPro" id="IPR051247">
    <property type="entry name" value="RLC_Component"/>
</dbReference>
<dbReference type="GO" id="GO:0070920">
    <property type="term" value="P:regulation of regulatory ncRNA processing"/>
    <property type="evidence" value="ECO:0007669"/>
    <property type="project" value="TreeGrafter"/>
</dbReference>
<dbReference type="PANTHER" id="PTHR46205:SF3">
    <property type="entry name" value="LOQUACIOUS, ISOFORM B"/>
    <property type="match status" value="1"/>
</dbReference>
<evidence type="ECO:0000256" key="2">
    <source>
        <dbReference type="PROSITE-ProRule" id="PRU00266"/>
    </source>
</evidence>
<dbReference type="SUPFAM" id="SSF54768">
    <property type="entry name" value="dsRNA-binding domain-like"/>
    <property type="match status" value="1"/>
</dbReference>
<dbReference type="GO" id="GO:0005737">
    <property type="term" value="C:cytoplasm"/>
    <property type="evidence" value="ECO:0007669"/>
    <property type="project" value="TreeGrafter"/>
</dbReference>
<dbReference type="GO" id="GO:0035197">
    <property type="term" value="F:siRNA binding"/>
    <property type="evidence" value="ECO:0007669"/>
    <property type="project" value="TreeGrafter"/>
</dbReference>
<proteinExistence type="predicted"/>
<dbReference type="InterPro" id="IPR044452">
    <property type="entry name" value="EIF2AK2_DSRM_1"/>
</dbReference>
<keyword evidence="1 2" id="KW-0694">RNA-binding</keyword>
<keyword evidence="5" id="KW-1185">Reference proteome</keyword>
<evidence type="ECO:0000259" key="3">
    <source>
        <dbReference type="PROSITE" id="PS50137"/>
    </source>
</evidence>
<evidence type="ECO:0000256" key="1">
    <source>
        <dbReference type="ARBA" id="ARBA00022884"/>
    </source>
</evidence>
<evidence type="ECO:0000313" key="5">
    <source>
        <dbReference type="Proteomes" id="UP000261660"/>
    </source>
</evidence>
<dbReference type="GO" id="GO:0005634">
    <property type="term" value="C:nucleus"/>
    <property type="evidence" value="ECO:0007669"/>
    <property type="project" value="TreeGrafter"/>
</dbReference>
<name>A0A3Q3N3Z6_9LABR</name>
<dbReference type="Ensembl" id="ENSLBET00000029895.1">
    <property type="protein sequence ID" value="ENSLBEP00000028550.1"/>
    <property type="gene ID" value="ENSLBEG00000021631.1"/>
</dbReference>
<reference evidence="4" key="2">
    <citation type="submission" date="2025-09" db="UniProtKB">
        <authorList>
            <consortium name="Ensembl"/>
        </authorList>
    </citation>
    <scope>IDENTIFICATION</scope>
</reference>
<protein>
    <recommendedName>
        <fullName evidence="3">DRBM domain-containing protein</fullName>
    </recommendedName>
</protein>